<evidence type="ECO:0000313" key="4">
    <source>
        <dbReference type="EMBL" id="MDB8746037.1"/>
    </source>
</evidence>
<dbReference type="AlphaFoldDB" id="A0AAP3R026"/>
<evidence type="ECO:0000313" key="7">
    <source>
        <dbReference type="Proteomes" id="UP001213042"/>
    </source>
</evidence>
<dbReference type="PROSITE" id="PS51172">
    <property type="entry name" value="CBM3"/>
    <property type="match status" value="1"/>
</dbReference>
<dbReference type="SMART" id="SM01067">
    <property type="entry name" value="CBM_3"/>
    <property type="match status" value="1"/>
</dbReference>
<dbReference type="EMBL" id="HF545616">
    <property type="protein sequence ID" value="CCO03887.1"/>
    <property type="molecule type" value="Genomic_DNA"/>
</dbReference>
<dbReference type="EMBL" id="JAQMLU010000013">
    <property type="protein sequence ID" value="MDB8750512.1"/>
    <property type="molecule type" value="Genomic_DNA"/>
</dbReference>
<feature type="signal peptide" evidence="1">
    <location>
        <begin position="1"/>
        <end position="31"/>
    </location>
</feature>
<protein>
    <submittedName>
        <fullName evidence="3">Carbohydrate-Binding Module Family 3 protein</fullName>
    </submittedName>
    <submittedName>
        <fullName evidence="5">Lecithin--cholesterol acyltransferase</fullName>
    </submittedName>
</protein>
<sequence>MVKNKILKRIVAGLSCIALSTTMLTSLPAFADDYVDEYQYYSTLDPNGEEYQEWKSNLASSAVSVPQNRMLKSILKNNTLIANDYIEFNTASNGHYTIGTIGGNPNSSTDDNKKMLFGHPGGGTSKTTIVVGESINEFTSSNVTYDADGSKSVSKASYDGVDVTQELSIIENSATGRDDVVKIKYIVKNDTEYAKQVGIRIMMDTMLGGNDAAPFRVNGSDVTTETVYSGSNIPQIWQAFDSATNPGVVAQGTFYKSGDRKPDKVQFTNWGNVTSTLWDYVTQPGRSNGDSAVSITWNKDTFTSGETREFVTYYGLSELEQNLIPPLALSVYADNKVSISNFNYDDINANVYLDNIGDGDATDVSIKITADNLEPKYGTSLTHNYSVIKPSKSYSIPLKFIVPTDSKHNSDINAKLDFELSYKVAKTGDTEVKRITKNITIPKLKRAVVVVPGIMGIDLAKTSNDESVWGSWIEQPSNFDDVKKIHNAFQSLKCDYYGNSNIELYPVNNYGYDDTYKGIIESLNNDTDISDKYDILFFPYDWRMGAQITANNLHDLISDYNEVVFVAHSMGGIVTEKYISEYGADNISKQITAGTPFWGAPTMLCVLSTGDLSYIIGGLGVAESLFTSFELPSVLVNLGSCYDLLPNKDYTDDWQWIYSYKRTYDHWYDYFIDNGNFTYFTFDEFDELISDDYNNYLWIDGKYNHSRIKISQNNTNNLKRIALVGSNRNTISTIQHCPGDRGLQFVPEYGIGDSVVPIESATMNFNHDLLDIKIFDQDHMGLIQSQECIDEILKNIKDTKSFMKLPMRTKMANNNLTSNAIEETKTLSNKLAISGYFDLFFSNETCSYYYTNSEVHEGNNFKFDPLTSVGNPILLAQFADDNYDCKINSLADQNTDIMCNIDGNIYLYTNISVNSGSVLFLNLSDGSFFINIDLDNDGEIDTTVTPTINPGVIQDDEKSPEITVESCNAGISNSNTINPNIVITNNSDKPLKMSDITINYVFNADNKENLEYHCDWLAVDNQYLGNTSVCEFVNDDYGNTYAKIKFNTDVELQPNKQFVIHFRLNAADWSNWDTSNDYSMGTEQLLPNDKIIVFYNEQLISGVQP</sequence>
<proteinExistence type="predicted"/>
<keyword evidence="1" id="KW-0732">Signal</keyword>
<dbReference type="GO" id="GO:0005975">
    <property type="term" value="P:carbohydrate metabolic process"/>
    <property type="evidence" value="ECO:0007669"/>
    <property type="project" value="InterPro"/>
</dbReference>
<dbReference type="InterPro" id="IPR036966">
    <property type="entry name" value="CBM3_sf"/>
</dbReference>
<dbReference type="GO" id="GO:0016746">
    <property type="term" value="F:acyltransferase activity"/>
    <property type="evidence" value="ECO:0007669"/>
    <property type="project" value="UniProtKB-KW"/>
</dbReference>
<keyword evidence="6" id="KW-1185">Reference proteome</keyword>
<dbReference type="InterPro" id="IPR001956">
    <property type="entry name" value="CBM3"/>
</dbReference>
<dbReference type="Proteomes" id="UP001211015">
    <property type="component" value="Unassembled WGS sequence"/>
</dbReference>
<keyword evidence="5" id="KW-0012">Acyltransferase</keyword>
<reference evidence="5" key="2">
    <citation type="submission" date="2023-01" db="EMBL/GenBank/DDBJ databases">
        <title>Human gut microbiome strain richness.</title>
        <authorList>
            <person name="Chen-Liaw A."/>
        </authorList>
    </citation>
    <scope>NUCLEOTIDE SEQUENCE</scope>
    <source>
        <strain evidence="4">1001275st1_F4_1001275B_160808</strain>
        <strain evidence="5">D43st1_D9_D43t1_170807</strain>
    </source>
</reference>
<evidence type="ECO:0000313" key="6">
    <source>
        <dbReference type="Proteomes" id="UP000027600"/>
    </source>
</evidence>
<dbReference type="Proteomes" id="UP001213042">
    <property type="component" value="Unassembled WGS sequence"/>
</dbReference>
<dbReference type="Gene3D" id="2.60.40.710">
    <property type="entry name" value="Endoglucanase-like"/>
    <property type="match status" value="1"/>
</dbReference>
<evidence type="ECO:0000313" key="3">
    <source>
        <dbReference type="EMBL" id="CCO03887.1"/>
    </source>
</evidence>
<dbReference type="InterPro" id="IPR008965">
    <property type="entry name" value="CBM2/CBM3_carb-bd_dom_sf"/>
</dbReference>
<organism evidence="5 7">
    <name type="scientific">Ruminococcus bicirculans</name>
    <name type="common">ex Wegman et al. 2014</name>
    <dbReference type="NCBI Taxonomy" id="1160721"/>
    <lineage>
        <taxon>Bacteria</taxon>
        <taxon>Bacillati</taxon>
        <taxon>Bacillota</taxon>
        <taxon>Clostridia</taxon>
        <taxon>Eubacteriales</taxon>
        <taxon>Oscillospiraceae</taxon>
        <taxon>Ruminococcus</taxon>
    </lineage>
</organism>
<dbReference type="Gene3D" id="3.40.50.1820">
    <property type="entry name" value="alpha/beta hydrolase"/>
    <property type="match status" value="1"/>
</dbReference>
<dbReference type="RefSeq" id="WP_022127261.1">
    <property type="nucleotide sequence ID" value="NZ_CAKVQR010000010.1"/>
</dbReference>
<name>A0AAP3R026_9FIRM</name>
<dbReference type="SUPFAM" id="SSF49384">
    <property type="entry name" value="Carbohydrate-binding domain"/>
    <property type="match status" value="1"/>
</dbReference>
<dbReference type="EMBL" id="JAQMLV010000027">
    <property type="protein sequence ID" value="MDB8746037.1"/>
    <property type="molecule type" value="Genomic_DNA"/>
</dbReference>
<evidence type="ECO:0000256" key="1">
    <source>
        <dbReference type="SAM" id="SignalP"/>
    </source>
</evidence>
<dbReference type="PANTHER" id="PTHR11440">
    <property type="entry name" value="LECITHIN-CHOLESTEROL ACYLTRANSFERASE-RELATED"/>
    <property type="match status" value="1"/>
</dbReference>
<evidence type="ECO:0000259" key="2">
    <source>
        <dbReference type="PROSITE" id="PS51172"/>
    </source>
</evidence>
<feature type="domain" description="CBM3" evidence="2">
    <location>
        <begin position="957"/>
        <end position="1105"/>
    </location>
</feature>
<accession>A0AAP3R026</accession>
<dbReference type="Pfam" id="PF00942">
    <property type="entry name" value="CBM_3"/>
    <property type="match status" value="1"/>
</dbReference>
<dbReference type="InterPro" id="IPR029058">
    <property type="entry name" value="AB_hydrolase_fold"/>
</dbReference>
<gene>
    <name evidence="4" type="ORF">PNU62_13540</name>
    <name evidence="5" type="ORF">PNW00_08645</name>
    <name evidence="3" type="ORF">RBI_I00153</name>
</gene>
<dbReference type="GO" id="GO:0030248">
    <property type="term" value="F:cellulose binding"/>
    <property type="evidence" value="ECO:0007669"/>
    <property type="project" value="InterPro"/>
</dbReference>
<feature type="chain" id="PRO_5044711606" evidence="1">
    <location>
        <begin position="32"/>
        <end position="1105"/>
    </location>
</feature>
<reference evidence="3 6" key="1">
    <citation type="journal article" date="2014" name="Int. J. Syst. Evol. Microbiol.">
        <title>Complete genome of a new Firmicutes species belonging to the dominant human colonic microbiota ('Ruminococcus bicirculans') reveals two chromosomes and a selective capacity to utilize plant glucans.</title>
        <authorList>
            <consortium name="NISC Comparative Sequencing Program"/>
            <person name="Wegmann U."/>
            <person name="Louis P."/>
            <person name="Goesmann A."/>
            <person name="Henrissat B."/>
            <person name="Duncan S.H."/>
            <person name="Flint H.J."/>
        </authorList>
    </citation>
    <scope>NUCLEOTIDE SEQUENCE [LARGE SCALE GENOMIC DNA]</scope>
    <source>
        <strain evidence="3 6">80/3</strain>
    </source>
</reference>
<dbReference type="SUPFAM" id="SSF53474">
    <property type="entry name" value="alpha/beta-Hydrolases"/>
    <property type="match status" value="1"/>
</dbReference>
<keyword evidence="5" id="KW-0808">Transferase</keyword>
<dbReference type="KEGG" id="rus:RBI_I00153"/>
<evidence type="ECO:0000313" key="5">
    <source>
        <dbReference type="EMBL" id="MDB8750512.1"/>
    </source>
</evidence>
<dbReference type="Proteomes" id="UP000027600">
    <property type="component" value="Chromosome I"/>
</dbReference>